<sequence length="46" mass="5741">MEFEPYRSIFYMWELSQITILRINSKIIGTYTFRKFFLHRTHVNIV</sequence>
<accession>A0A0M4MRL6</accession>
<protein>
    <submittedName>
        <fullName evidence="1">Uncharacterized protein</fullName>
    </submittedName>
</protein>
<proteinExistence type="predicted"/>
<dbReference type="Proteomes" id="UP000056502">
    <property type="component" value="Chromosome I"/>
</dbReference>
<dbReference type="AlphaFoldDB" id="A0A0M4MRL6"/>
<dbReference type="EMBL" id="CP012603">
    <property type="protein sequence ID" value="ALE37933.1"/>
    <property type="molecule type" value="Genomic_DNA"/>
</dbReference>
<name>A0A0M4MRL6_LEPIR</name>
<gene>
    <name evidence="1" type="ORF">G436_0714</name>
</gene>
<evidence type="ECO:0000313" key="2">
    <source>
        <dbReference type="Proteomes" id="UP000056502"/>
    </source>
</evidence>
<dbReference type="PATRIC" id="fig|1279460.3.peg.719"/>
<reference evidence="1 2" key="1">
    <citation type="journal article" date="2015" name="Genome Announc.">
        <title>Whole-Genome Sequence of Leptospira interrogans Serovar Hardjo Subtype Hardjoprajitno Strain Norma, Isolated from Cattle in a Leptospirosis Outbreak in Brazil.</title>
        <authorList>
            <person name="Cosate M.R."/>
            <person name="Soares S.C."/>
            <person name="Mendes T.A."/>
            <person name="Raittz R.T."/>
            <person name="Moreira E.C."/>
            <person name="Leite R."/>
            <person name="Fernandes G.R."/>
            <person name="Haddad J.P."/>
            <person name="Ortega J.M."/>
        </authorList>
    </citation>
    <scope>NUCLEOTIDE SEQUENCE [LARGE SCALE GENOMIC DNA]</scope>
    <source>
        <strain evidence="1 2">Norma</strain>
    </source>
</reference>
<evidence type="ECO:0000313" key="1">
    <source>
        <dbReference type="EMBL" id="ALE37933.1"/>
    </source>
</evidence>
<organism evidence="1">
    <name type="scientific">Leptospira interrogans serovar Hardjo str. Norma</name>
    <dbReference type="NCBI Taxonomy" id="1279460"/>
    <lineage>
        <taxon>Bacteria</taxon>
        <taxon>Pseudomonadati</taxon>
        <taxon>Spirochaetota</taxon>
        <taxon>Spirochaetia</taxon>
        <taxon>Leptospirales</taxon>
        <taxon>Leptospiraceae</taxon>
        <taxon>Leptospira</taxon>
    </lineage>
</organism>
<dbReference type="AntiFam" id="ANF00051">
    <property type="entry name" value="Translation of DNA tandem repeat"/>
</dbReference>